<dbReference type="PANTHER" id="PTHR30118">
    <property type="entry name" value="HTH-TYPE TRANSCRIPTIONAL REGULATOR LEUO-RELATED"/>
    <property type="match status" value="1"/>
</dbReference>
<evidence type="ECO:0000313" key="6">
    <source>
        <dbReference type="EMBL" id="PUX20941.1"/>
    </source>
</evidence>
<dbReference type="InterPro" id="IPR036388">
    <property type="entry name" value="WH-like_DNA-bd_sf"/>
</dbReference>
<dbReference type="PROSITE" id="PS50931">
    <property type="entry name" value="HTH_LYSR"/>
    <property type="match status" value="1"/>
</dbReference>
<dbReference type="SUPFAM" id="SSF46785">
    <property type="entry name" value="Winged helix' DNA-binding domain"/>
    <property type="match status" value="1"/>
</dbReference>
<reference evidence="6" key="1">
    <citation type="submission" date="2016-12" db="EMBL/GenBank/DDBJ databases">
        <title>Analysis of the Molecular Diversity Among Cronobacter Species Isolated from Filth Flies Using a Pan Genomic DNA Microarray.</title>
        <authorList>
            <person name="Pava-Ripoll M."/>
            <person name="Tall B."/>
            <person name="Farber J."/>
            <person name="Fanning S."/>
            <person name="Lehner A."/>
            <person name="Stephan R."/>
            <person name="Pagotto F."/>
            <person name="Iverson C."/>
            <person name="Ziobro G."/>
            <person name="Miller A."/>
            <person name="Pearson R."/>
            <person name="Yan Q."/>
            <person name="Kim M."/>
            <person name="Jeong S."/>
            <person name="Park J."/>
            <person name="Jun S."/>
            <person name="Choi H."/>
            <person name="Chung T."/>
            <person name="Yoo Y."/>
            <person name="Park E."/>
            <person name="Hwang S."/>
            <person name="Lee B."/>
            <person name="Sathyamoorthy V."/>
            <person name="Carter L."/>
            <person name="Mammel M."/>
            <person name="Jackson S."/>
            <person name="Kothary M."/>
            <person name="Patel I."/>
            <person name="Grim C."/>
            <person name="Gopinath G."/>
            <person name="Gangiredla J."/>
            <person name="Chase H."/>
        </authorList>
    </citation>
    <scope>NUCLEOTIDE SEQUENCE [LARGE SCALE GENOMIC DNA]</scope>
    <source>
        <strain evidence="6">MOD1-Sh41s</strain>
    </source>
</reference>
<dbReference type="OrthoDB" id="8839911at2"/>
<comment type="similarity">
    <text evidence="1">Belongs to the LysR transcriptional regulatory family.</text>
</comment>
<keyword evidence="4" id="KW-0804">Transcription</keyword>
<dbReference type="EMBL" id="MSAG01000021">
    <property type="protein sequence ID" value="PUX20941.1"/>
    <property type="molecule type" value="Genomic_DNA"/>
</dbReference>
<gene>
    <name evidence="6" type="ORF">BS411_13750</name>
</gene>
<dbReference type="Gene3D" id="1.10.10.10">
    <property type="entry name" value="Winged helix-like DNA-binding domain superfamily/Winged helix DNA-binding domain"/>
    <property type="match status" value="1"/>
</dbReference>
<evidence type="ECO:0000256" key="1">
    <source>
        <dbReference type="ARBA" id="ARBA00009437"/>
    </source>
</evidence>
<dbReference type="Pfam" id="PF03466">
    <property type="entry name" value="LysR_substrate"/>
    <property type="match status" value="1"/>
</dbReference>
<dbReference type="GO" id="GO:0003700">
    <property type="term" value="F:DNA-binding transcription factor activity"/>
    <property type="evidence" value="ECO:0007669"/>
    <property type="project" value="InterPro"/>
</dbReference>
<keyword evidence="2" id="KW-0805">Transcription regulation</keyword>
<dbReference type="RefSeq" id="WP_075198824.1">
    <property type="nucleotide sequence ID" value="NZ_CP187984.1"/>
</dbReference>
<keyword evidence="3" id="KW-0238">DNA-binding</keyword>
<evidence type="ECO:0000256" key="2">
    <source>
        <dbReference type="ARBA" id="ARBA00023015"/>
    </source>
</evidence>
<accession>A0A2T7B3P0</accession>
<dbReference type="InterPro" id="IPR036390">
    <property type="entry name" value="WH_DNA-bd_sf"/>
</dbReference>
<evidence type="ECO:0000259" key="5">
    <source>
        <dbReference type="PROSITE" id="PS50931"/>
    </source>
</evidence>
<dbReference type="InterPro" id="IPR000847">
    <property type="entry name" value="LysR_HTH_N"/>
</dbReference>
<dbReference type="AlphaFoldDB" id="A0A2T7B3P0"/>
<dbReference type="GO" id="GO:0003677">
    <property type="term" value="F:DNA binding"/>
    <property type="evidence" value="ECO:0007669"/>
    <property type="project" value="UniProtKB-KW"/>
</dbReference>
<dbReference type="Pfam" id="PF00126">
    <property type="entry name" value="HTH_1"/>
    <property type="match status" value="1"/>
</dbReference>
<name>A0A2T7B3P0_9ENTR</name>
<proteinExistence type="inferred from homology"/>
<dbReference type="Gene3D" id="3.40.190.10">
    <property type="entry name" value="Periplasmic binding protein-like II"/>
    <property type="match status" value="2"/>
</dbReference>
<dbReference type="PANTHER" id="PTHR30118:SF6">
    <property type="entry name" value="HTH-TYPE TRANSCRIPTIONAL REGULATOR LEUO"/>
    <property type="match status" value="1"/>
</dbReference>
<dbReference type="SUPFAM" id="SSF53850">
    <property type="entry name" value="Periplasmic binding protein-like II"/>
    <property type="match status" value="1"/>
</dbReference>
<organism evidence="6">
    <name type="scientific">Cronobacter turicensis</name>
    <dbReference type="NCBI Taxonomy" id="413502"/>
    <lineage>
        <taxon>Bacteria</taxon>
        <taxon>Pseudomonadati</taxon>
        <taxon>Pseudomonadota</taxon>
        <taxon>Gammaproteobacteria</taxon>
        <taxon>Enterobacterales</taxon>
        <taxon>Enterobacteriaceae</taxon>
        <taxon>Cronobacter</taxon>
    </lineage>
</organism>
<comment type="caution">
    <text evidence="6">The sequence shown here is derived from an EMBL/GenBank/DDBJ whole genome shotgun (WGS) entry which is preliminary data.</text>
</comment>
<feature type="domain" description="HTH lysR-type" evidence="5">
    <location>
        <begin position="6"/>
        <end position="63"/>
    </location>
</feature>
<evidence type="ECO:0000256" key="3">
    <source>
        <dbReference type="ARBA" id="ARBA00023125"/>
    </source>
</evidence>
<protein>
    <submittedName>
        <fullName evidence="6">LysR family transcriptional regulator</fullName>
    </submittedName>
</protein>
<dbReference type="InterPro" id="IPR005119">
    <property type="entry name" value="LysR_subst-bd"/>
</dbReference>
<evidence type="ECO:0000256" key="4">
    <source>
        <dbReference type="ARBA" id="ARBA00023163"/>
    </source>
</evidence>
<dbReference type="InterPro" id="IPR050389">
    <property type="entry name" value="LysR-type_TF"/>
</dbReference>
<sequence length="300" mass="33951">MNILQLDMNLLKVLYVMLQTGATGETAQRLNITPSAVSHALARLREALGDPLFRREGNRQHPTPFALGLRDKLVPLFVSLNEEMFGEPQPHDRRFRVVMPPALNTLLTPVLAQKAHQAQASIECMAFERRAWRDDLVEGSIDLLLAVGDHQKQLSALHYERIGQTRLVILYGPPLRHAFAGQTSLTLARLCDYPHAYCHPWPQQDNELDRQLARGGLARRLAFICTDYAQLPGALREAPLLAVVPWPWFATLKDNAQLSVLELDDEKALGSLFLQYRTSNVAWKKRLIGAVRQALTPWYR</sequence>